<evidence type="ECO:0000313" key="2">
    <source>
        <dbReference type="EnsemblMetazoa" id="PPA43594.1"/>
    </source>
</evidence>
<accession>A0A8R1UYB0</accession>
<feature type="compositionally biased region" description="Basic and acidic residues" evidence="1">
    <location>
        <begin position="19"/>
        <end position="37"/>
    </location>
</feature>
<evidence type="ECO:0000313" key="3">
    <source>
        <dbReference type="Proteomes" id="UP000005239"/>
    </source>
</evidence>
<dbReference type="AlphaFoldDB" id="A0A2A6C6J6"/>
<keyword evidence="3" id="KW-1185">Reference proteome</keyword>
<dbReference type="EnsemblMetazoa" id="PPA43594.1">
    <property type="protein sequence ID" value="PPA43594.1"/>
    <property type="gene ID" value="WBGene00281963"/>
</dbReference>
<name>A0A2A6C6J6_PRIPA</name>
<proteinExistence type="predicted"/>
<reference evidence="2" key="2">
    <citation type="submission" date="2022-06" db="UniProtKB">
        <authorList>
            <consortium name="EnsemblMetazoa"/>
        </authorList>
    </citation>
    <scope>IDENTIFICATION</scope>
    <source>
        <strain evidence="2">PS312</strain>
    </source>
</reference>
<accession>A0A2A6C6J6</accession>
<evidence type="ECO:0000256" key="1">
    <source>
        <dbReference type="SAM" id="MobiDB-lite"/>
    </source>
</evidence>
<feature type="region of interest" description="Disordered" evidence="1">
    <location>
        <begin position="19"/>
        <end position="49"/>
    </location>
</feature>
<protein>
    <submittedName>
        <fullName evidence="2">Uncharacterized protein</fullName>
    </submittedName>
</protein>
<sequence>MSHSGYFEYFSVSKCREAGSVRDRDELGREKGKNGQEKKKHLQSSGSVVKQQLLRSKCCL</sequence>
<dbReference type="Proteomes" id="UP000005239">
    <property type="component" value="Unassembled WGS sequence"/>
</dbReference>
<organism evidence="2 3">
    <name type="scientific">Pristionchus pacificus</name>
    <name type="common">Parasitic nematode worm</name>
    <dbReference type="NCBI Taxonomy" id="54126"/>
    <lineage>
        <taxon>Eukaryota</taxon>
        <taxon>Metazoa</taxon>
        <taxon>Ecdysozoa</taxon>
        <taxon>Nematoda</taxon>
        <taxon>Chromadorea</taxon>
        <taxon>Rhabditida</taxon>
        <taxon>Rhabditina</taxon>
        <taxon>Diplogasteromorpha</taxon>
        <taxon>Diplogasteroidea</taxon>
        <taxon>Neodiplogasteridae</taxon>
        <taxon>Pristionchus</taxon>
    </lineage>
</organism>
<reference evidence="3" key="1">
    <citation type="journal article" date="2008" name="Nat. Genet.">
        <title>The Pristionchus pacificus genome provides a unique perspective on nematode lifestyle and parasitism.</title>
        <authorList>
            <person name="Dieterich C."/>
            <person name="Clifton S.W."/>
            <person name="Schuster L.N."/>
            <person name="Chinwalla A."/>
            <person name="Delehaunty K."/>
            <person name="Dinkelacker I."/>
            <person name="Fulton L."/>
            <person name="Fulton R."/>
            <person name="Godfrey J."/>
            <person name="Minx P."/>
            <person name="Mitreva M."/>
            <person name="Roeseler W."/>
            <person name="Tian H."/>
            <person name="Witte H."/>
            <person name="Yang S.P."/>
            <person name="Wilson R.K."/>
            <person name="Sommer R.J."/>
        </authorList>
    </citation>
    <scope>NUCLEOTIDE SEQUENCE [LARGE SCALE GENOMIC DNA]</scope>
    <source>
        <strain evidence="3">PS312</strain>
    </source>
</reference>
<gene>
    <name evidence="2" type="primary">WBGene00281963</name>
</gene>